<evidence type="ECO:0000256" key="1">
    <source>
        <dbReference type="ARBA" id="ARBA00022553"/>
    </source>
</evidence>
<dbReference type="Pfam" id="PF00072">
    <property type="entry name" value="Response_reg"/>
    <property type="match status" value="1"/>
</dbReference>
<dbReference type="PANTHER" id="PTHR44591:SF18">
    <property type="entry name" value="REGULATORY PROTEIN"/>
    <property type="match status" value="1"/>
</dbReference>
<dbReference type="SUPFAM" id="SSF52172">
    <property type="entry name" value="CheY-like"/>
    <property type="match status" value="1"/>
</dbReference>
<comment type="caution">
    <text evidence="4">The sequence shown here is derived from an EMBL/GenBank/DDBJ whole genome shotgun (WGS) entry which is preliminary data.</text>
</comment>
<dbReference type="InterPro" id="IPR001789">
    <property type="entry name" value="Sig_transdc_resp-reg_receiver"/>
</dbReference>
<proteinExistence type="predicted"/>
<dbReference type="Gene3D" id="3.40.50.2300">
    <property type="match status" value="1"/>
</dbReference>
<feature type="modified residue" description="4-aspartylphosphate" evidence="2">
    <location>
        <position position="65"/>
    </location>
</feature>
<organism evidence="4 5">
    <name type="scientific">Sphingomonas faeni</name>
    <dbReference type="NCBI Taxonomy" id="185950"/>
    <lineage>
        <taxon>Bacteria</taxon>
        <taxon>Pseudomonadati</taxon>
        <taxon>Pseudomonadota</taxon>
        <taxon>Alphaproteobacteria</taxon>
        <taxon>Sphingomonadales</taxon>
        <taxon>Sphingomonadaceae</taxon>
        <taxon>Sphingomonas</taxon>
    </lineage>
</organism>
<feature type="domain" description="Response regulatory" evidence="3">
    <location>
        <begin position="15"/>
        <end position="126"/>
    </location>
</feature>
<dbReference type="Proteomes" id="UP000244013">
    <property type="component" value="Unassembled WGS sequence"/>
</dbReference>
<name>A0A2T5U3A2_9SPHN</name>
<dbReference type="InterPro" id="IPR011006">
    <property type="entry name" value="CheY-like_superfamily"/>
</dbReference>
<accession>A0A2T5U3A2</accession>
<dbReference type="GO" id="GO:0000160">
    <property type="term" value="P:phosphorelay signal transduction system"/>
    <property type="evidence" value="ECO:0007669"/>
    <property type="project" value="InterPro"/>
</dbReference>
<evidence type="ECO:0000313" key="5">
    <source>
        <dbReference type="Proteomes" id="UP000244013"/>
    </source>
</evidence>
<evidence type="ECO:0000259" key="3">
    <source>
        <dbReference type="PROSITE" id="PS50110"/>
    </source>
</evidence>
<gene>
    <name evidence="4" type="ORF">C8J25_106237</name>
</gene>
<protein>
    <submittedName>
        <fullName evidence="4">Response regulator receiver domain-containing protein</fullName>
    </submittedName>
</protein>
<sequence>MPDVRTDMTAISKSVILVVDDDALVRVHSNLVLEDAGYEVLEASNAADALAKLEERPDIAALFTDVRMPGALNGIDLANAVHAQRPDIAILVTSGADNGTTAALPKAARFVQKPYTGAQLSKLLQL</sequence>
<keyword evidence="1 2" id="KW-0597">Phosphoprotein</keyword>
<dbReference type="AlphaFoldDB" id="A0A2T5U3A2"/>
<dbReference type="PANTHER" id="PTHR44591">
    <property type="entry name" value="STRESS RESPONSE REGULATOR PROTEIN 1"/>
    <property type="match status" value="1"/>
</dbReference>
<dbReference type="InterPro" id="IPR050595">
    <property type="entry name" value="Bact_response_regulator"/>
</dbReference>
<dbReference type="SMART" id="SM00448">
    <property type="entry name" value="REC"/>
    <property type="match status" value="1"/>
</dbReference>
<reference evidence="4 5" key="1">
    <citation type="submission" date="2018-04" db="EMBL/GenBank/DDBJ databases">
        <title>Genomic Encyclopedia of Type Strains, Phase III (KMG-III): the genomes of soil and plant-associated and newly described type strains.</title>
        <authorList>
            <person name="Whitman W."/>
        </authorList>
    </citation>
    <scope>NUCLEOTIDE SEQUENCE [LARGE SCALE GENOMIC DNA]</scope>
    <source>
        <strain evidence="4 5">MA-olki</strain>
    </source>
</reference>
<evidence type="ECO:0000313" key="4">
    <source>
        <dbReference type="EMBL" id="PTW45984.1"/>
    </source>
</evidence>
<dbReference type="EMBL" id="QAYE01000006">
    <property type="protein sequence ID" value="PTW45984.1"/>
    <property type="molecule type" value="Genomic_DNA"/>
</dbReference>
<dbReference type="PROSITE" id="PS50110">
    <property type="entry name" value="RESPONSE_REGULATORY"/>
    <property type="match status" value="1"/>
</dbReference>
<evidence type="ECO:0000256" key="2">
    <source>
        <dbReference type="PROSITE-ProRule" id="PRU00169"/>
    </source>
</evidence>